<accession>A0A7U9KRT2</accession>
<gene>
    <name evidence="2" type="ORF">OEIGOIKO_01899</name>
</gene>
<protein>
    <submittedName>
        <fullName evidence="2">Biotin transporter BioY</fullName>
    </submittedName>
</protein>
<dbReference type="SUPFAM" id="SSF52540">
    <property type="entry name" value="P-loop containing nucleoside triphosphate hydrolases"/>
    <property type="match status" value="1"/>
</dbReference>
<feature type="compositionally biased region" description="Gly residues" evidence="1">
    <location>
        <begin position="292"/>
        <end position="314"/>
    </location>
</feature>
<dbReference type="Gene3D" id="3.40.50.300">
    <property type="entry name" value="P-loop containing nucleotide triphosphate hydrolases"/>
    <property type="match status" value="1"/>
</dbReference>
<organism evidence="2 3">
    <name type="scientific">Streptomyces chrestomyceticus JCM 4735</name>
    <dbReference type="NCBI Taxonomy" id="1306181"/>
    <lineage>
        <taxon>Bacteria</taxon>
        <taxon>Bacillati</taxon>
        <taxon>Actinomycetota</taxon>
        <taxon>Actinomycetes</taxon>
        <taxon>Kitasatosporales</taxon>
        <taxon>Streptomycetaceae</taxon>
        <taxon>Streptomyces</taxon>
    </lineage>
</organism>
<sequence>MDTESVRPAVTELRLSAFKSHRGATFPLGPLTLLTGASGSGKSSVLQAYEILARLGSGARLGRAVAAAPGGAAGCVPAWARPDGQGRRGFRIGCTVDGPVGPVRLDVAVQAEPELRIVGERLTGGGETLLSTALTDPARRAVQAAWYTAGATPVTRAPLPDDRLGTALLPLRVAGKTAGQRLVLAAAEQVVVALRSVFACDPRPEVMRGSGLGGGCGAGAVTGAEAASGPGPRGATRCSSGSSGYGAGTAAGAVPGARAAGARGGGRTSRENVGGGYGPRTAASGSVDAAGSGAGGAGGPSGPGGTGGVGGPGGFTDPSGAAEAGGATGNRGTTGARGGTGTRGTAGTRGATGSGSASRAASHAGPRADARTEADPPEGSPEAFAAGSGGEGAADDGGMFGGSWGWSAGDGRLRTACDNLPAVLGRTSRECARRHAVLVEAVRAGCVGPVAGLRAEPVEHGGTVGIRALVERGGLPATPLEQLGDGELRYVALALVLLTGPEVLAMDPAGEVLAARQVLGLMADGLDRSLDDRQARALLELAVRMVGRGHVRLLGTVRDASAAEGLPEVQVLHLGA</sequence>
<feature type="compositionally biased region" description="Gly residues" evidence="1">
    <location>
        <begin position="335"/>
        <end position="344"/>
    </location>
</feature>
<dbReference type="InterPro" id="IPR027417">
    <property type="entry name" value="P-loop_NTPase"/>
</dbReference>
<feature type="compositionally biased region" description="Gly residues" evidence="1">
    <location>
        <begin position="262"/>
        <end position="278"/>
    </location>
</feature>
<dbReference type="AlphaFoldDB" id="A0A7U9KRT2"/>
<feature type="compositionally biased region" description="Low complexity" evidence="1">
    <location>
        <begin position="250"/>
        <end position="261"/>
    </location>
</feature>
<feature type="compositionally biased region" description="Low complexity" evidence="1">
    <location>
        <begin position="282"/>
        <end position="291"/>
    </location>
</feature>
<name>A0A7U9KRT2_9ACTN</name>
<proteinExistence type="predicted"/>
<evidence type="ECO:0000256" key="1">
    <source>
        <dbReference type="SAM" id="MobiDB-lite"/>
    </source>
</evidence>
<dbReference type="OrthoDB" id="3252194at2"/>
<evidence type="ECO:0000313" key="3">
    <source>
        <dbReference type="Proteomes" id="UP000287830"/>
    </source>
</evidence>
<dbReference type="EMBL" id="BHZC01000001">
    <property type="protein sequence ID" value="GCD34174.1"/>
    <property type="molecule type" value="Genomic_DNA"/>
</dbReference>
<reference evidence="2 3" key="1">
    <citation type="submission" date="2018-11" db="EMBL/GenBank/DDBJ databases">
        <title>Whole genome sequence of Streptomyces chrestomyceticus NBRC 13444(T).</title>
        <authorList>
            <person name="Komaki H."/>
            <person name="Tamura T."/>
        </authorList>
    </citation>
    <scope>NUCLEOTIDE SEQUENCE [LARGE SCALE GENOMIC DNA]</scope>
    <source>
        <strain evidence="2 3">NBRC 13444</strain>
    </source>
</reference>
<comment type="caution">
    <text evidence="2">The sequence shown here is derived from an EMBL/GenBank/DDBJ whole genome shotgun (WGS) entry which is preliminary data.</text>
</comment>
<feature type="compositionally biased region" description="Low complexity" evidence="1">
    <location>
        <begin position="315"/>
        <end position="334"/>
    </location>
</feature>
<feature type="region of interest" description="Disordered" evidence="1">
    <location>
        <begin position="225"/>
        <end position="400"/>
    </location>
</feature>
<feature type="compositionally biased region" description="Low complexity" evidence="1">
    <location>
        <begin position="345"/>
        <end position="365"/>
    </location>
</feature>
<dbReference type="Proteomes" id="UP000287830">
    <property type="component" value="Unassembled WGS sequence"/>
</dbReference>
<evidence type="ECO:0000313" key="2">
    <source>
        <dbReference type="EMBL" id="GCD34174.1"/>
    </source>
</evidence>